<organism evidence="1 2">
    <name type="scientific">Flavobacterium limi</name>
    <dbReference type="NCBI Taxonomy" id="2045105"/>
    <lineage>
        <taxon>Bacteria</taxon>
        <taxon>Pseudomonadati</taxon>
        <taxon>Bacteroidota</taxon>
        <taxon>Flavobacteriia</taxon>
        <taxon>Flavobacteriales</taxon>
        <taxon>Flavobacteriaceae</taxon>
        <taxon>Flavobacterium</taxon>
    </lineage>
</organism>
<dbReference type="Proteomes" id="UP000655016">
    <property type="component" value="Unassembled WGS sequence"/>
</dbReference>
<evidence type="ECO:0000313" key="2">
    <source>
        <dbReference type="Proteomes" id="UP000655016"/>
    </source>
</evidence>
<accession>A0ABQ1URL1</accession>
<name>A0ABQ1URL1_9FLAO</name>
<gene>
    <name evidence="1" type="ORF">GCM10011518_37230</name>
</gene>
<proteinExistence type="predicted"/>
<reference evidence="2" key="1">
    <citation type="journal article" date="2019" name="Int. J. Syst. Evol. Microbiol.">
        <title>The Global Catalogue of Microorganisms (GCM) 10K type strain sequencing project: providing services to taxonomists for standard genome sequencing and annotation.</title>
        <authorList>
            <consortium name="The Broad Institute Genomics Platform"/>
            <consortium name="The Broad Institute Genome Sequencing Center for Infectious Disease"/>
            <person name="Wu L."/>
            <person name="Ma J."/>
        </authorList>
    </citation>
    <scope>NUCLEOTIDE SEQUENCE [LARGE SCALE GENOMIC DNA]</scope>
    <source>
        <strain evidence="2">CGMCC 1.16060</strain>
    </source>
</reference>
<dbReference type="EMBL" id="BMKP01000010">
    <property type="protein sequence ID" value="GGF24453.1"/>
    <property type="molecule type" value="Genomic_DNA"/>
</dbReference>
<comment type="caution">
    <text evidence="1">The sequence shown here is derived from an EMBL/GenBank/DDBJ whole genome shotgun (WGS) entry which is preliminary data.</text>
</comment>
<keyword evidence="2" id="KW-1185">Reference proteome</keyword>
<evidence type="ECO:0000313" key="1">
    <source>
        <dbReference type="EMBL" id="GGF24453.1"/>
    </source>
</evidence>
<sequence>MPMFSIWGVFDKLFKPHNYLLISILTLKKIKTMRQIVFILVFFTTFSHAQIMGDVETDNDTRKLSDAQLKNAIVLHDKMTASEDYIEWQKSFDYIYSIANKDSNPKSFLYNVENRNEKKIQDWVTINIPAKKQKEATKLLLRIVFLEDKILVDNSVIINILKYEASFSQCEEIAKPNLRKK</sequence>
<protein>
    <submittedName>
        <fullName evidence="1">Uncharacterized protein</fullName>
    </submittedName>
</protein>